<dbReference type="EMBL" id="MQVR01000010">
    <property type="protein sequence ID" value="OKL54642.1"/>
    <property type="molecule type" value="Genomic_DNA"/>
</dbReference>
<dbReference type="InterPro" id="IPR003439">
    <property type="entry name" value="ABC_transporter-like_ATP-bd"/>
</dbReference>
<dbReference type="PANTHER" id="PTHR42711:SF5">
    <property type="entry name" value="ABC TRANSPORTER ATP-BINDING PROTEIN NATA"/>
    <property type="match status" value="1"/>
</dbReference>
<keyword evidence="3" id="KW-0813">Transport</keyword>
<comment type="subcellular location">
    <subcellularLocation>
        <location evidence="1">Cell membrane</location>
        <topology evidence="1">Peripheral membrane protein</topology>
    </subcellularLocation>
</comment>
<keyword evidence="4" id="KW-0547">Nucleotide-binding</keyword>
<keyword evidence="5" id="KW-0067">ATP-binding</keyword>
<dbReference type="Gene3D" id="3.40.50.300">
    <property type="entry name" value="P-loop containing nucleotide triphosphate hydrolases"/>
    <property type="match status" value="1"/>
</dbReference>
<dbReference type="Proteomes" id="UP000185628">
    <property type="component" value="Unassembled WGS sequence"/>
</dbReference>
<gene>
    <name evidence="8" type="ORF">BSZ39_02860</name>
</gene>
<accession>A0A1Q5Q4L8</accession>
<dbReference type="OrthoDB" id="9804819at2"/>
<dbReference type="GO" id="GO:0016887">
    <property type="term" value="F:ATP hydrolysis activity"/>
    <property type="evidence" value="ECO:0007669"/>
    <property type="project" value="InterPro"/>
</dbReference>
<dbReference type="GO" id="GO:0005524">
    <property type="term" value="F:ATP binding"/>
    <property type="evidence" value="ECO:0007669"/>
    <property type="project" value="UniProtKB-KW"/>
</dbReference>
<keyword evidence="6" id="KW-0046">Antibiotic resistance</keyword>
<dbReference type="InterPro" id="IPR003593">
    <property type="entry name" value="AAA+_ATPase"/>
</dbReference>
<dbReference type="PROSITE" id="PS00211">
    <property type="entry name" value="ABC_TRANSPORTER_1"/>
    <property type="match status" value="1"/>
</dbReference>
<feature type="domain" description="ABC transporter" evidence="7">
    <location>
        <begin position="2"/>
        <end position="231"/>
    </location>
</feature>
<evidence type="ECO:0000256" key="1">
    <source>
        <dbReference type="ARBA" id="ARBA00004202"/>
    </source>
</evidence>
<dbReference type="AlphaFoldDB" id="A0A1Q5Q4L8"/>
<dbReference type="InterPro" id="IPR017871">
    <property type="entry name" value="ABC_transporter-like_CS"/>
</dbReference>
<dbReference type="InterPro" id="IPR027417">
    <property type="entry name" value="P-loop_NTPase"/>
</dbReference>
<keyword evidence="9" id="KW-1185">Reference proteome</keyword>
<dbReference type="PROSITE" id="PS50893">
    <property type="entry name" value="ABC_TRANSPORTER_2"/>
    <property type="match status" value="1"/>
</dbReference>
<proteinExistence type="inferred from homology"/>
<evidence type="ECO:0000259" key="7">
    <source>
        <dbReference type="PROSITE" id="PS50893"/>
    </source>
</evidence>
<dbReference type="GO" id="GO:0046677">
    <property type="term" value="P:response to antibiotic"/>
    <property type="evidence" value="ECO:0007669"/>
    <property type="project" value="UniProtKB-KW"/>
</dbReference>
<evidence type="ECO:0000313" key="8">
    <source>
        <dbReference type="EMBL" id="OKL54642.1"/>
    </source>
</evidence>
<dbReference type="InterPro" id="IPR050763">
    <property type="entry name" value="ABC_transporter_ATP-binding"/>
</dbReference>
<evidence type="ECO:0000256" key="6">
    <source>
        <dbReference type="ARBA" id="ARBA00023251"/>
    </source>
</evidence>
<protein>
    <submittedName>
        <fullName evidence="8">ABC transporter</fullName>
    </submittedName>
</protein>
<evidence type="ECO:0000256" key="5">
    <source>
        <dbReference type="ARBA" id="ARBA00022840"/>
    </source>
</evidence>
<evidence type="ECO:0000256" key="3">
    <source>
        <dbReference type="ARBA" id="ARBA00022448"/>
    </source>
</evidence>
<dbReference type="GO" id="GO:0005886">
    <property type="term" value="C:plasma membrane"/>
    <property type="evidence" value="ECO:0007669"/>
    <property type="project" value="UniProtKB-SubCell"/>
</dbReference>
<reference evidence="9" key="1">
    <citation type="submission" date="2016-12" db="EMBL/GenBank/DDBJ databases">
        <authorList>
            <person name="Meng X."/>
        </authorList>
    </citation>
    <scope>NUCLEOTIDE SEQUENCE [LARGE SCALE GENOMIC DNA]</scope>
    <source>
        <strain evidence="9">DSM 19116</strain>
    </source>
</reference>
<evidence type="ECO:0000313" key="9">
    <source>
        <dbReference type="Proteomes" id="UP000185628"/>
    </source>
</evidence>
<dbReference type="Pfam" id="PF00005">
    <property type="entry name" value="ABC_tran"/>
    <property type="match status" value="1"/>
</dbReference>
<sequence length="281" mass="30469">MIEAREVNFSYGKNHVLHDVSLTIEPGEVVALLGPNGVGKTTLVENLVGTLSPSSGRLEVFGETPSSGNSAFLTRIGLVQQHWADHPKWRVVEHLTWIAAAHRSAGRRVRDITETLEAVGVADKATAVLRTLSGGQRRRVDLAAALLAYPPLLILDEPTTGLDPAGKAQIHDLLDSVIDEGVTVFLTTHDLSEAEKLASRIFIMNNGRIIADGAPWQLREELVAPVQVTWRAEGKQHVHATNEVEAFVATLPLSEISHLTITRPTLEDAYLSIIGKDDDAA</sequence>
<evidence type="ECO:0000256" key="4">
    <source>
        <dbReference type="ARBA" id="ARBA00022741"/>
    </source>
</evidence>
<dbReference type="SUPFAM" id="SSF52540">
    <property type="entry name" value="P-loop containing nucleoside triphosphate hydrolases"/>
    <property type="match status" value="1"/>
</dbReference>
<dbReference type="CDD" id="cd03230">
    <property type="entry name" value="ABC_DR_subfamily_A"/>
    <property type="match status" value="1"/>
</dbReference>
<comment type="similarity">
    <text evidence="2">Belongs to the ABC transporter superfamily.</text>
</comment>
<dbReference type="PANTHER" id="PTHR42711">
    <property type="entry name" value="ABC TRANSPORTER ATP-BINDING PROTEIN"/>
    <property type="match status" value="1"/>
</dbReference>
<comment type="caution">
    <text evidence="8">The sequence shown here is derived from an EMBL/GenBank/DDBJ whole genome shotgun (WGS) entry which is preliminary data.</text>
</comment>
<organism evidence="8 9">
    <name type="scientific">Bowdeniella nasicola</name>
    <dbReference type="NCBI Taxonomy" id="208480"/>
    <lineage>
        <taxon>Bacteria</taxon>
        <taxon>Bacillati</taxon>
        <taxon>Actinomycetota</taxon>
        <taxon>Actinomycetes</taxon>
        <taxon>Actinomycetales</taxon>
        <taxon>Actinomycetaceae</taxon>
        <taxon>Bowdeniella</taxon>
    </lineage>
</organism>
<evidence type="ECO:0000256" key="2">
    <source>
        <dbReference type="ARBA" id="ARBA00005417"/>
    </source>
</evidence>
<name>A0A1Q5Q4L8_9ACTO</name>
<dbReference type="SMART" id="SM00382">
    <property type="entry name" value="AAA"/>
    <property type="match status" value="1"/>
</dbReference>